<sequence length="460" mass="52620">MGFFYSFLMALLLSMVQAAALVLLYVLFQTIVKNKHAHQNTQLLYSLIIIQLLSTALTFYCLYTQQAFTEISLETLGISHQAQTWVQQSAPWLVSLYCIVVLFKMVQISVKWRQFQQNVHQQLTKPPVAIRLFTQLKSLELGILPKVQVWLSNHIITPITYGFLKPVIVLPIALLNQLSTQEVESIIVHELTHIKNNDYIFNWMLIVVETLFCFNPFVQFLINKIKLERELQCDTQVIHFKYDAVDYAQTLLKIATYQTATPSFQLKAVQHSQQLLQRIQFFNNSRYVNAAPKRRLYVLPVLAFTVLCSLSVVQFFEKETLIENLWVAPSPINNPELVNNNSAEYKRAVTLPTSPTTNTLASKQTQTSIKKAISKNAEMVALTNANENFIPVALNETPDSSKLFIYDIETPKGKVKQVYQLTLVQGVWQYKNIVTVFETAPDSVMKVKLDTIKTTVTAFQ</sequence>
<gene>
    <name evidence="3" type="ORF">ACFOWM_00415</name>
</gene>
<evidence type="ECO:0000313" key="4">
    <source>
        <dbReference type="Proteomes" id="UP001595907"/>
    </source>
</evidence>
<dbReference type="RefSeq" id="WP_379705457.1">
    <property type="nucleotide sequence ID" value="NZ_JBHSCZ010000001.1"/>
</dbReference>
<keyword evidence="1" id="KW-0472">Membrane</keyword>
<feature type="transmembrane region" description="Helical" evidence="1">
    <location>
        <begin position="296"/>
        <end position="316"/>
    </location>
</feature>
<dbReference type="Gene3D" id="3.30.2010.10">
    <property type="entry name" value="Metalloproteases ('zincins'), catalytic domain"/>
    <property type="match status" value="1"/>
</dbReference>
<feature type="transmembrane region" description="Helical" evidence="1">
    <location>
        <begin position="200"/>
        <end position="222"/>
    </location>
</feature>
<reference evidence="4" key="1">
    <citation type="journal article" date="2019" name="Int. J. Syst. Evol. Microbiol.">
        <title>The Global Catalogue of Microorganisms (GCM) 10K type strain sequencing project: providing services to taxonomists for standard genome sequencing and annotation.</title>
        <authorList>
            <consortium name="The Broad Institute Genomics Platform"/>
            <consortium name="The Broad Institute Genome Sequencing Center for Infectious Disease"/>
            <person name="Wu L."/>
            <person name="Ma J."/>
        </authorList>
    </citation>
    <scope>NUCLEOTIDE SEQUENCE [LARGE SCALE GENOMIC DNA]</scope>
    <source>
        <strain evidence="4">CECT 8289</strain>
    </source>
</reference>
<dbReference type="PANTHER" id="PTHR34978">
    <property type="entry name" value="POSSIBLE SENSOR-TRANSDUCER PROTEIN BLAR"/>
    <property type="match status" value="1"/>
</dbReference>
<name>A0ABV8QNV5_9BACT</name>
<feature type="transmembrane region" description="Helical" evidence="1">
    <location>
        <begin position="43"/>
        <end position="65"/>
    </location>
</feature>
<dbReference type="InterPro" id="IPR008756">
    <property type="entry name" value="Peptidase_M56"/>
</dbReference>
<feature type="transmembrane region" description="Helical" evidence="1">
    <location>
        <begin position="155"/>
        <end position="175"/>
    </location>
</feature>
<evidence type="ECO:0000313" key="3">
    <source>
        <dbReference type="EMBL" id="MFC4261325.1"/>
    </source>
</evidence>
<keyword evidence="1" id="KW-1133">Transmembrane helix</keyword>
<protein>
    <submittedName>
        <fullName evidence="3">M56 family metallopeptidase</fullName>
    </submittedName>
</protein>
<feature type="transmembrane region" description="Helical" evidence="1">
    <location>
        <begin position="85"/>
        <end position="103"/>
    </location>
</feature>
<proteinExistence type="predicted"/>
<comment type="caution">
    <text evidence="3">The sequence shown here is derived from an EMBL/GenBank/DDBJ whole genome shotgun (WGS) entry which is preliminary data.</text>
</comment>
<accession>A0ABV8QNV5</accession>
<evidence type="ECO:0000259" key="2">
    <source>
        <dbReference type="Pfam" id="PF05569"/>
    </source>
</evidence>
<evidence type="ECO:0000256" key="1">
    <source>
        <dbReference type="SAM" id="Phobius"/>
    </source>
</evidence>
<dbReference type="Pfam" id="PF05569">
    <property type="entry name" value="Peptidase_M56"/>
    <property type="match status" value="1"/>
</dbReference>
<dbReference type="EMBL" id="JBHSCZ010000001">
    <property type="protein sequence ID" value="MFC4261325.1"/>
    <property type="molecule type" value="Genomic_DNA"/>
</dbReference>
<feature type="transmembrane region" description="Helical" evidence="1">
    <location>
        <begin position="6"/>
        <end position="31"/>
    </location>
</feature>
<keyword evidence="1" id="KW-0812">Transmembrane</keyword>
<dbReference type="CDD" id="cd07341">
    <property type="entry name" value="M56_BlaR1_MecR1_like"/>
    <property type="match status" value="1"/>
</dbReference>
<dbReference type="PANTHER" id="PTHR34978:SF3">
    <property type="entry name" value="SLR0241 PROTEIN"/>
    <property type="match status" value="1"/>
</dbReference>
<feature type="domain" description="Peptidase M56" evidence="2">
    <location>
        <begin position="11"/>
        <end position="281"/>
    </location>
</feature>
<organism evidence="3 4">
    <name type="scientific">Ferruginibacter yonginensis</name>
    <dbReference type="NCBI Taxonomy" id="1310416"/>
    <lineage>
        <taxon>Bacteria</taxon>
        <taxon>Pseudomonadati</taxon>
        <taxon>Bacteroidota</taxon>
        <taxon>Chitinophagia</taxon>
        <taxon>Chitinophagales</taxon>
        <taxon>Chitinophagaceae</taxon>
        <taxon>Ferruginibacter</taxon>
    </lineage>
</organism>
<keyword evidence="4" id="KW-1185">Reference proteome</keyword>
<dbReference type="Proteomes" id="UP001595907">
    <property type="component" value="Unassembled WGS sequence"/>
</dbReference>
<dbReference type="InterPro" id="IPR052173">
    <property type="entry name" value="Beta-lactam_resp_regulator"/>
</dbReference>